<dbReference type="AlphaFoldDB" id="A0AAV3YTM9"/>
<dbReference type="Gene3D" id="3.30.70.270">
    <property type="match status" value="1"/>
</dbReference>
<organism evidence="1 2">
    <name type="scientific">Plakobranchus ocellatus</name>
    <dbReference type="NCBI Taxonomy" id="259542"/>
    <lineage>
        <taxon>Eukaryota</taxon>
        <taxon>Metazoa</taxon>
        <taxon>Spiralia</taxon>
        <taxon>Lophotrochozoa</taxon>
        <taxon>Mollusca</taxon>
        <taxon>Gastropoda</taxon>
        <taxon>Heterobranchia</taxon>
        <taxon>Euthyneura</taxon>
        <taxon>Panpulmonata</taxon>
        <taxon>Sacoglossa</taxon>
        <taxon>Placobranchoidea</taxon>
        <taxon>Plakobranchidae</taxon>
        <taxon>Plakobranchus</taxon>
    </lineage>
</organism>
<sequence length="104" mass="12413">MENDRYFSKIDMSKGYKQIPVGQEKIPMTVFVTVNRHYEFLRMLFGMMISEASLTRAFKMHIRGGRRPIGTTPTWEDHVRILREVFRRLKQANFNAWRTVGQLF</sequence>
<reference evidence="1 2" key="1">
    <citation type="journal article" date="2021" name="Elife">
        <title>Chloroplast acquisition without the gene transfer in kleptoplastic sea slugs, Plakobranchus ocellatus.</title>
        <authorList>
            <person name="Maeda T."/>
            <person name="Takahashi S."/>
            <person name="Yoshida T."/>
            <person name="Shimamura S."/>
            <person name="Takaki Y."/>
            <person name="Nagai Y."/>
            <person name="Toyoda A."/>
            <person name="Suzuki Y."/>
            <person name="Arimoto A."/>
            <person name="Ishii H."/>
            <person name="Satoh N."/>
            <person name="Nishiyama T."/>
            <person name="Hasebe M."/>
            <person name="Maruyama T."/>
            <person name="Minagawa J."/>
            <person name="Obokata J."/>
            <person name="Shigenobu S."/>
        </authorList>
    </citation>
    <scope>NUCLEOTIDE SEQUENCE [LARGE SCALE GENOMIC DNA]</scope>
</reference>
<protein>
    <submittedName>
        <fullName evidence="1">Retrovirus-related pol polyprotein from transposon 297</fullName>
    </submittedName>
</protein>
<dbReference type="InterPro" id="IPR053134">
    <property type="entry name" value="RNA-dir_DNA_polymerase"/>
</dbReference>
<dbReference type="InterPro" id="IPR043128">
    <property type="entry name" value="Rev_trsase/Diguanyl_cyclase"/>
</dbReference>
<dbReference type="Proteomes" id="UP000735302">
    <property type="component" value="Unassembled WGS sequence"/>
</dbReference>
<dbReference type="InterPro" id="IPR043502">
    <property type="entry name" value="DNA/RNA_pol_sf"/>
</dbReference>
<name>A0AAV3YTM9_9GAST</name>
<dbReference type="PANTHER" id="PTHR24559">
    <property type="entry name" value="TRANSPOSON TY3-I GAG-POL POLYPROTEIN"/>
    <property type="match status" value="1"/>
</dbReference>
<dbReference type="EMBL" id="BLXT01002034">
    <property type="protein sequence ID" value="GFN90455.1"/>
    <property type="molecule type" value="Genomic_DNA"/>
</dbReference>
<gene>
    <name evidence="1" type="ORF">PoB_001696100</name>
</gene>
<comment type="caution">
    <text evidence="1">The sequence shown here is derived from an EMBL/GenBank/DDBJ whole genome shotgun (WGS) entry which is preliminary data.</text>
</comment>
<proteinExistence type="predicted"/>
<keyword evidence="2" id="KW-1185">Reference proteome</keyword>
<evidence type="ECO:0000313" key="1">
    <source>
        <dbReference type="EMBL" id="GFN90455.1"/>
    </source>
</evidence>
<dbReference type="Gene3D" id="3.10.10.10">
    <property type="entry name" value="HIV Type 1 Reverse Transcriptase, subunit A, domain 1"/>
    <property type="match status" value="1"/>
</dbReference>
<accession>A0AAV3YTM9</accession>
<evidence type="ECO:0000313" key="2">
    <source>
        <dbReference type="Proteomes" id="UP000735302"/>
    </source>
</evidence>
<dbReference type="SUPFAM" id="SSF56672">
    <property type="entry name" value="DNA/RNA polymerases"/>
    <property type="match status" value="1"/>
</dbReference>
<dbReference type="PANTHER" id="PTHR24559:SF444">
    <property type="entry name" value="REVERSE TRANSCRIPTASE DOMAIN-CONTAINING PROTEIN"/>
    <property type="match status" value="1"/>
</dbReference>